<sequence length="255" mass="27411">MNDTGWAVAVTEPGLEPAGAALAERACRPLVAPDDKSHSFLLTVTPERLELRQTAPGSPGPVHVDFTDGAMKQRLRTSGVRSPLARALGLKPGHRPGVVDATAGLGRDAFVLAALGCSVVLLERQLPVFLLLEDGLRRALEDPRTAEAAGRMRLVHADANHWLATCTEAPEAIYLDPMYPERKKSALSAKGMQVLQRLAGDDADAHPLLETAITRCRGRVAVKRPARAGHLGGRQPDFSVNAPKTRYDVYLGEAR</sequence>
<feature type="binding site" evidence="1">
    <location>
        <begin position="123"/>
        <end position="124"/>
    </location>
    <ligand>
        <name>S-adenosyl-L-methionine</name>
        <dbReference type="ChEBI" id="CHEBI:59789"/>
    </ligand>
</feature>
<comment type="similarity">
    <text evidence="1">Belongs to the methyltransferase superfamily. RsmJ family.</text>
</comment>
<comment type="caution">
    <text evidence="1">Lacks conserved residue(s) required for the propagation of feature annotation.</text>
</comment>
<keyword evidence="1" id="KW-0698">rRNA processing</keyword>
<gene>
    <name evidence="1" type="primary">rsmJ</name>
    <name evidence="2" type="ORF">ENJ98_03670</name>
</gene>
<dbReference type="PANTHER" id="PTHR36112">
    <property type="entry name" value="RIBOSOMAL RNA SMALL SUBUNIT METHYLTRANSFERASE J"/>
    <property type="match status" value="1"/>
</dbReference>
<organism evidence="2">
    <name type="scientific">Thiolapillus brandeum</name>
    <dbReference type="NCBI Taxonomy" id="1076588"/>
    <lineage>
        <taxon>Bacteria</taxon>
        <taxon>Pseudomonadati</taxon>
        <taxon>Pseudomonadota</taxon>
        <taxon>Gammaproteobacteria</taxon>
        <taxon>Chromatiales</taxon>
        <taxon>Sedimenticolaceae</taxon>
        <taxon>Thiolapillus</taxon>
    </lineage>
</organism>
<accession>A0A7C5IZB8</accession>
<dbReference type="Gene3D" id="3.40.50.150">
    <property type="entry name" value="Vaccinia Virus protein VP39"/>
    <property type="match status" value="1"/>
</dbReference>
<evidence type="ECO:0000313" key="2">
    <source>
        <dbReference type="EMBL" id="HHH13313.1"/>
    </source>
</evidence>
<dbReference type="EC" id="2.1.1.242" evidence="1"/>
<feature type="binding site" evidence="1">
    <location>
        <begin position="107"/>
        <end position="108"/>
    </location>
    <ligand>
        <name>S-adenosyl-L-methionine</name>
        <dbReference type="ChEBI" id="CHEBI:59789"/>
    </ligand>
</feature>
<dbReference type="PANTHER" id="PTHR36112:SF1">
    <property type="entry name" value="RIBOSOMAL RNA SMALL SUBUNIT METHYLTRANSFERASE J"/>
    <property type="match status" value="1"/>
</dbReference>
<dbReference type="GO" id="GO:0008990">
    <property type="term" value="F:rRNA (guanine-N2-)-methyltransferase activity"/>
    <property type="evidence" value="ECO:0007669"/>
    <property type="project" value="UniProtKB-UniRule"/>
</dbReference>
<comment type="catalytic activity">
    <reaction evidence="1">
        <text>guanosine(1516) in 16S rRNA + S-adenosyl-L-methionine = N(2)-methylguanosine(1516) in 16S rRNA + S-adenosyl-L-homocysteine + H(+)</text>
        <dbReference type="Rhea" id="RHEA:43220"/>
        <dbReference type="Rhea" id="RHEA-COMP:10412"/>
        <dbReference type="Rhea" id="RHEA-COMP:10413"/>
        <dbReference type="ChEBI" id="CHEBI:15378"/>
        <dbReference type="ChEBI" id="CHEBI:57856"/>
        <dbReference type="ChEBI" id="CHEBI:59789"/>
        <dbReference type="ChEBI" id="CHEBI:74269"/>
        <dbReference type="ChEBI" id="CHEBI:74481"/>
        <dbReference type="EC" id="2.1.1.242"/>
    </reaction>
</comment>
<feature type="binding site" evidence="1">
    <location>
        <position position="176"/>
    </location>
    <ligand>
        <name>S-adenosyl-L-methionine</name>
        <dbReference type="ChEBI" id="CHEBI:59789"/>
    </ligand>
</feature>
<comment type="function">
    <text evidence="1">Specifically methylates the guanosine in position 1516 of 16S rRNA.</text>
</comment>
<evidence type="ECO:0000256" key="1">
    <source>
        <dbReference type="HAMAP-Rule" id="MF_01523"/>
    </source>
</evidence>
<dbReference type="SUPFAM" id="SSF53335">
    <property type="entry name" value="S-adenosyl-L-methionine-dependent methyltransferases"/>
    <property type="match status" value="1"/>
</dbReference>
<dbReference type="EMBL" id="DROM01000225">
    <property type="protein sequence ID" value="HHH13313.1"/>
    <property type="molecule type" value="Genomic_DNA"/>
</dbReference>
<dbReference type="HAMAP" id="MF_01523">
    <property type="entry name" value="16SrRNA_methyltr_J"/>
    <property type="match status" value="1"/>
</dbReference>
<keyword evidence="1" id="KW-0949">S-adenosyl-L-methionine</keyword>
<keyword evidence="1 2" id="KW-0489">Methyltransferase</keyword>
<comment type="caution">
    <text evidence="2">The sequence shown here is derived from an EMBL/GenBank/DDBJ whole genome shotgun (WGS) entry which is preliminary data.</text>
</comment>
<dbReference type="Pfam" id="PF04445">
    <property type="entry name" value="SAM_MT"/>
    <property type="match status" value="1"/>
</dbReference>
<reference evidence="2" key="1">
    <citation type="journal article" date="2020" name="mSystems">
        <title>Genome- and Community-Level Interaction Insights into Carbon Utilization and Element Cycling Functions of Hydrothermarchaeota in Hydrothermal Sediment.</title>
        <authorList>
            <person name="Zhou Z."/>
            <person name="Liu Y."/>
            <person name="Xu W."/>
            <person name="Pan J."/>
            <person name="Luo Z.H."/>
            <person name="Li M."/>
        </authorList>
    </citation>
    <scope>NUCLEOTIDE SEQUENCE [LARGE SCALE GENOMIC DNA]</scope>
    <source>
        <strain evidence="2">HyVt-535</strain>
    </source>
</reference>
<name>A0A7C5IZB8_9GAMM</name>
<dbReference type="Proteomes" id="UP000886100">
    <property type="component" value="Unassembled WGS sequence"/>
</dbReference>
<dbReference type="InterPro" id="IPR007536">
    <property type="entry name" value="16SrRNA_methylTrfase_J"/>
</dbReference>
<protein>
    <recommendedName>
        <fullName evidence="1">Ribosomal RNA small subunit methyltransferase J</fullName>
        <ecNumber evidence="1">2.1.1.242</ecNumber>
    </recommendedName>
    <alternativeName>
        <fullName evidence="1">16S rRNA m2G1516 methyltransferase</fullName>
    </alternativeName>
    <alternativeName>
        <fullName evidence="1">rRNA (guanine-N(2)-)-methyltransferase</fullName>
    </alternativeName>
</protein>
<proteinExistence type="inferred from homology"/>
<keyword evidence="1" id="KW-0963">Cytoplasm</keyword>
<dbReference type="InterPro" id="IPR029063">
    <property type="entry name" value="SAM-dependent_MTases_sf"/>
</dbReference>
<dbReference type="GO" id="GO:0005737">
    <property type="term" value="C:cytoplasm"/>
    <property type="evidence" value="ECO:0007669"/>
    <property type="project" value="UniProtKB-SubCell"/>
</dbReference>
<keyword evidence="1" id="KW-0808">Transferase</keyword>
<dbReference type="AlphaFoldDB" id="A0A7C5IZB8"/>
<comment type="subcellular location">
    <subcellularLocation>
        <location evidence="1">Cytoplasm</location>
    </subcellularLocation>
</comment>